<dbReference type="RefSeq" id="WP_153524720.1">
    <property type="nucleotide sequence ID" value="NZ_JBEPDZ010000017.1"/>
</dbReference>
<evidence type="ECO:0000313" key="2">
    <source>
        <dbReference type="Proteomes" id="UP000419138"/>
    </source>
</evidence>
<protein>
    <submittedName>
        <fullName evidence="1">Uncharacterized protein</fullName>
    </submittedName>
</protein>
<sequence>MGRQIRRVPLDFDWPLEQPWEGFLLPARFSEEKCPDCELGSTPARDWLAALVQLLMMLPEDRATTHPYITALARRPSRAPGPEIAELTTGLAGRRGPFGHDSTDEWKAASKIIKAAGLDPSTWGICPTCHGSARTEKYPGQRADAEAWEPTDPPTGDGWQLWETVSEGSPISPVFATADDLAVWMAHPDRGSDWVPQETAAKFIAAGWAPTGAFGPGTHGIVTGVEWTGTQDD</sequence>
<dbReference type="OrthoDB" id="4350294at2"/>
<reference evidence="1 2" key="1">
    <citation type="submission" date="2019-05" db="EMBL/GenBank/DDBJ databases">
        <title>Comparative genomics and metabolomics analyses of clavulanic acid producing Streptomyces species provides insight into specialized metabolism and evolution of beta-lactam biosynthetic gene clusters.</title>
        <authorList>
            <person name="Moore M.A."/>
            <person name="Cruz-Morales P."/>
            <person name="Barona Gomez F."/>
            <person name="Kapil T."/>
        </authorList>
    </citation>
    <scope>NUCLEOTIDE SEQUENCE [LARGE SCALE GENOMIC DNA]</scope>
    <source>
        <strain evidence="1 2">NRRL 5741</strain>
    </source>
</reference>
<comment type="caution">
    <text evidence="1">The sequence shown here is derived from an EMBL/GenBank/DDBJ whole genome shotgun (WGS) entry which is preliminary data.</text>
</comment>
<dbReference type="AlphaFoldDB" id="A0A646KLG4"/>
<proteinExistence type="predicted"/>
<keyword evidence="2" id="KW-1185">Reference proteome</keyword>
<organism evidence="1 2">
    <name type="scientific">Streptomyces jumonjinensis</name>
    <dbReference type="NCBI Taxonomy" id="1945"/>
    <lineage>
        <taxon>Bacteria</taxon>
        <taxon>Bacillati</taxon>
        <taxon>Actinomycetota</taxon>
        <taxon>Actinomycetes</taxon>
        <taxon>Kitasatosporales</taxon>
        <taxon>Streptomycetaceae</taxon>
        <taxon>Streptomyces</taxon>
    </lineage>
</organism>
<accession>A0A646KLG4</accession>
<dbReference type="Proteomes" id="UP000419138">
    <property type="component" value="Unassembled WGS sequence"/>
</dbReference>
<dbReference type="EMBL" id="VCLA01000164">
    <property type="protein sequence ID" value="MQT03159.1"/>
    <property type="molecule type" value="Genomic_DNA"/>
</dbReference>
<evidence type="ECO:0000313" key="1">
    <source>
        <dbReference type="EMBL" id="MQT03159.1"/>
    </source>
</evidence>
<gene>
    <name evidence="1" type="ORF">FF041_24100</name>
</gene>
<name>A0A646KLG4_STRJU</name>